<dbReference type="PANTHER" id="PTHR48407">
    <property type="entry name" value="CRANIOFACIAL DEVELOPMENT PROTEIN 1"/>
    <property type="match status" value="1"/>
</dbReference>
<sequence length="242" mass="27395">MSDTDHSAADSSEDEDYVPDQNSDEEYSGDEDNKKNRVRKGANKTSGQHGDSESDDNDDNVDEDKEQEILAKQQQEDAVKKGKQEDMWAAFKRDNGMLPSKSSKPSGSSDEKVSITRTYDFAGEAVVVTKTVDANSTEAKNIKKEEVKKTEVKPAVKDLGSLGFKRKGGLSSVLGQISKKPKMSTLEKSKLDWESFKDHEGIHQELQNYNKDGYLEKQAFLQRTDERQFERERDMRQGKRKM</sequence>
<feature type="region of interest" description="Disordered" evidence="3">
    <location>
        <begin position="1"/>
        <end position="113"/>
    </location>
</feature>
<evidence type="ECO:0000256" key="2">
    <source>
        <dbReference type="ARBA" id="ARBA00030244"/>
    </source>
</evidence>
<dbReference type="InterPro" id="IPR011421">
    <property type="entry name" value="BCNT-C"/>
</dbReference>
<dbReference type="EMBL" id="RCHS01003339">
    <property type="protein sequence ID" value="RMX42535.1"/>
    <property type="molecule type" value="Genomic_DNA"/>
</dbReference>
<feature type="domain" description="BCNT-C" evidence="4">
    <location>
        <begin position="164"/>
        <end position="242"/>
    </location>
</feature>
<evidence type="ECO:0000256" key="1">
    <source>
        <dbReference type="ARBA" id="ARBA00019033"/>
    </source>
</evidence>
<comment type="caution">
    <text evidence="5">The sequence shown here is derived from an EMBL/GenBank/DDBJ whole genome shotgun (WGS) entry which is preliminary data.</text>
</comment>
<proteinExistence type="predicted"/>
<feature type="compositionally biased region" description="Acidic residues" evidence="3">
    <location>
        <begin position="11"/>
        <end position="30"/>
    </location>
</feature>
<evidence type="ECO:0000313" key="6">
    <source>
        <dbReference type="Proteomes" id="UP000275408"/>
    </source>
</evidence>
<feature type="compositionally biased region" description="Basic and acidic residues" evidence="3">
    <location>
        <begin position="74"/>
        <end position="95"/>
    </location>
</feature>
<evidence type="ECO:0000256" key="3">
    <source>
        <dbReference type="SAM" id="MobiDB-lite"/>
    </source>
</evidence>
<dbReference type="GO" id="GO:0000812">
    <property type="term" value="C:Swr1 complex"/>
    <property type="evidence" value="ECO:0007669"/>
    <property type="project" value="TreeGrafter"/>
</dbReference>
<accession>A0A3M6TM91</accession>
<organism evidence="5 6">
    <name type="scientific">Pocillopora damicornis</name>
    <name type="common">Cauliflower coral</name>
    <name type="synonym">Millepora damicornis</name>
    <dbReference type="NCBI Taxonomy" id="46731"/>
    <lineage>
        <taxon>Eukaryota</taxon>
        <taxon>Metazoa</taxon>
        <taxon>Cnidaria</taxon>
        <taxon>Anthozoa</taxon>
        <taxon>Hexacorallia</taxon>
        <taxon>Scleractinia</taxon>
        <taxon>Astrocoeniina</taxon>
        <taxon>Pocilloporidae</taxon>
        <taxon>Pocillopora</taxon>
    </lineage>
</organism>
<name>A0A3M6TM91_POCDA</name>
<feature type="compositionally biased region" description="Low complexity" evidence="3">
    <location>
        <begin position="99"/>
        <end position="108"/>
    </location>
</feature>
<evidence type="ECO:0000313" key="5">
    <source>
        <dbReference type="EMBL" id="RMX42535.1"/>
    </source>
</evidence>
<dbReference type="PANTHER" id="PTHR48407:SF1">
    <property type="entry name" value="CRANIOFACIAL DEVELOPMENT PROTEIN 1"/>
    <property type="match status" value="1"/>
</dbReference>
<dbReference type="Pfam" id="PF07572">
    <property type="entry name" value="BCNT"/>
    <property type="match status" value="1"/>
</dbReference>
<dbReference type="PROSITE" id="PS51279">
    <property type="entry name" value="BCNT_C"/>
    <property type="match status" value="1"/>
</dbReference>
<dbReference type="STRING" id="46731.A0A3M6TM91"/>
<keyword evidence="6" id="KW-1185">Reference proteome</keyword>
<dbReference type="InterPro" id="IPR027124">
    <property type="entry name" value="Swc5/CFDP1/2"/>
</dbReference>
<evidence type="ECO:0000259" key="4">
    <source>
        <dbReference type="PROSITE" id="PS51279"/>
    </source>
</evidence>
<dbReference type="Proteomes" id="UP000275408">
    <property type="component" value="Unassembled WGS sequence"/>
</dbReference>
<gene>
    <name evidence="5" type="ORF">pdam_00016712</name>
</gene>
<dbReference type="AlphaFoldDB" id="A0A3M6TM91"/>
<feature type="compositionally biased region" description="Acidic residues" evidence="3">
    <location>
        <begin position="53"/>
        <end position="66"/>
    </location>
</feature>
<protein>
    <recommendedName>
        <fullName evidence="1">Craniofacial development protein 1</fullName>
    </recommendedName>
    <alternativeName>
        <fullName evidence="2">Bucentaur</fullName>
    </alternativeName>
</protein>
<dbReference type="OrthoDB" id="445677at2759"/>
<reference evidence="5 6" key="1">
    <citation type="journal article" date="2018" name="Sci. Rep.">
        <title>Comparative analysis of the Pocillopora damicornis genome highlights role of immune system in coral evolution.</title>
        <authorList>
            <person name="Cunning R."/>
            <person name="Bay R.A."/>
            <person name="Gillette P."/>
            <person name="Baker A.C."/>
            <person name="Traylor-Knowles N."/>
        </authorList>
    </citation>
    <scope>NUCLEOTIDE SEQUENCE [LARGE SCALE GENOMIC DNA]</scope>
    <source>
        <strain evidence="5">RSMAS</strain>
        <tissue evidence="5">Whole animal</tissue>
    </source>
</reference>